<dbReference type="GO" id="GO:1990431">
    <property type="term" value="P:priRNA 3'-end processing"/>
    <property type="evidence" value="ECO:0007669"/>
    <property type="project" value="TreeGrafter"/>
</dbReference>
<dbReference type="GO" id="GO:1990432">
    <property type="term" value="P:siRNA 3'-end processing"/>
    <property type="evidence" value="ECO:0007669"/>
    <property type="project" value="TreeGrafter"/>
</dbReference>
<dbReference type="InterPro" id="IPR006941">
    <property type="entry name" value="RNase_CAF1"/>
</dbReference>
<dbReference type="SUPFAM" id="SSF53098">
    <property type="entry name" value="Ribonuclease H-like"/>
    <property type="match status" value="1"/>
</dbReference>
<evidence type="ECO:0000256" key="1">
    <source>
        <dbReference type="ARBA" id="ARBA00008372"/>
    </source>
</evidence>
<accession>A0A9C6SIQ1</accession>
<dbReference type="Proteomes" id="UP000835206">
    <property type="component" value="Chromosome 12"/>
</dbReference>
<gene>
    <name evidence="4" type="primary">LOC100651613</name>
</gene>
<dbReference type="Gene3D" id="3.30.420.10">
    <property type="entry name" value="Ribonuclease H-like superfamily/Ribonuclease H"/>
    <property type="match status" value="1"/>
</dbReference>
<evidence type="ECO:0000256" key="2">
    <source>
        <dbReference type="SAM" id="Phobius"/>
    </source>
</evidence>
<dbReference type="GeneID" id="100651613"/>
<keyword evidence="2" id="KW-0472">Membrane</keyword>
<dbReference type="GO" id="GO:0000289">
    <property type="term" value="P:nuclear-transcribed mRNA poly(A) tail shortening"/>
    <property type="evidence" value="ECO:0007669"/>
    <property type="project" value="TreeGrafter"/>
</dbReference>
<dbReference type="AlphaFoldDB" id="A0A9C6SIQ1"/>
<keyword evidence="3" id="KW-1185">Reference proteome</keyword>
<dbReference type="InterPro" id="IPR051181">
    <property type="entry name" value="CAF1_poly(A)_ribonucleases"/>
</dbReference>
<dbReference type="GO" id="GO:0005634">
    <property type="term" value="C:nucleus"/>
    <property type="evidence" value="ECO:0007669"/>
    <property type="project" value="TreeGrafter"/>
</dbReference>
<keyword evidence="2" id="KW-0812">Transmembrane</keyword>
<sequence>MNEVLNSNFDAVYPRIENAINNAAFIAIDAEMSGIHTERDLKNSLFDTLNDRYTAWKRNIQQFVIVQFGITTFYRVPSKNAYKADSFTFYLFPRSIPLKNRQLSWEVEAMDFLYKHGFDFNKFLVGGISYIDEIDEKLMLDHITQGDIEDCLSLLSYDEEENFKECKSKVCEWISNKSENAPLKLETITPMVQYVLHKDLRNNYNDIWTTSDCKSVYVMKISGNAQDDLSKKNNLEDVLLDFYLGFSKVFKLLSSSKKMIIGHNILLDLMFMHQQFYKPLPDSYKEFKSNIHTLFPQIYDTKFLSFELRKLYSKDEVNWKINSLNILYEYFTTQGRIITYNSPEIIFNEEFSHKKNYHSAGWDSYFCGYIFVKMAHIFCVKKFGTGLEERIASHTELMSSVKDFINSINITRGNEIYMKLDGEDPVLSRPEWLHVKLKSPSLDIKQLMMKFSSYGSMDVMPFARRRVLVAVSNHNTASEILRQFKSSKELQVTRYNRIKHATSMTILLWSGAVLSGGILAWMLKNISKTYINQCIS</sequence>
<dbReference type="Pfam" id="PF04857">
    <property type="entry name" value="CAF1"/>
    <property type="match status" value="1"/>
</dbReference>
<comment type="similarity">
    <text evidence="1">Belongs to the CAF1 family.</text>
</comment>
<dbReference type="GO" id="GO:0005783">
    <property type="term" value="C:endoplasmic reticulum"/>
    <property type="evidence" value="ECO:0007669"/>
    <property type="project" value="TreeGrafter"/>
</dbReference>
<dbReference type="GO" id="GO:0000175">
    <property type="term" value="F:3'-5'-RNA exonuclease activity"/>
    <property type="evidence" value="ECO:0007669"/>
    <property type="project" value="TreeGrafter"/>
</dbReference>
<dbReference type="Gene3D" id="3.30.70.330">
    <property type="match status" value="1"/>
</dbReference>
<feature type="transmembrane region" description="Helical" evidence="2">
    <location>
        <begin position="506"/>
        <end position="523"/>
    </location>
</feature>
<dbReference type="PANTHER" id="PTHR15092">
    <property type="entry name" value="POLY A -SPECIFIC RIBONUCLEASE/TARGET OF EGR1, MEMBER 1"/>
    <property type="match status" value="1"/>
</dbReference>
<dbReference type="GO" id="GO:0003723">
    <property type="term" value="F:RNA binding"/>
    <property type="evidence" value="ECO:0007669"/>
    <property type="project" value="TreeGrafter"/>
</dbReference>
<dbReference type="InterPro" id="IPR012337">
    <property type="entry name" value="RNaseH-like_sf"/>
</dbReference>
<reference evidence="4" key="1">
    <citation type="submission" date="2025-08" db="UniProtKB">
        <authorList>
            <consortium name="RefSeq"/>
        </authorList>
    </citation>
    <scope>IDENTIFICATION</scope>
</reference>
<keyword evidence="2" id="KW-1133">Transmembrane helix</keyword>
<name>A0A9C6SIQ1_BOMTE</name>
<organism evidence="3 4">
    <name type="scientific">Bombus terrestris</name>
    <name type="common">Buff-tailed bumblebee</name>
    <name type="synonym">Apis terrestris</name>
    <dbReference type="NCBI Taxonomy" id="30195"/>
    <lineage>
        <taxon>Eukaryota</taxon>
        <taxon>Metazoa</taxon>
        <taxon>Ecdysozoa</taxon>
        <taxon>Arthropoda</taxon>
        <taxon>Hexapoda</taxon>
        <taxon>Insecta</taxon>
        <taxon>Pterygota</taxon>
        <taxon>Neoptera</taxon>
        <taxon>Endopterygota</taxon>
        <taxon>Hymenoptera</taxon>
        <taxon>Apocrita</taxon>
        <taxon>Aculeata</taxon>
        <taxon>Apoidea</taxon>
        <taxon>Anthophila</taxon>
        <taxon>Apidae</taxon>
        <taxon>Bombus</taxon>
        <taxon>Bombus</taxon>
    </lineage>
</organism>
<dbReference type="InterPro" id="IPR012677">
    <property type="entry name" value="Nucleotide-bd_a/b_plait_sf"/>
</dbReference>
<dbReference type="PANTHER" id="PTHR15092:SF22">
    <property type="entry name" value="POLY(A)-SPECIFIC RIBONUCLEASE PNLDC1"/>
    <property type="match status" value="1"/>
</dbReference>
<protein>
    <submittedName>
        <fullName evidence="4">Pre-piRNA 3'-exonuclease trimmer isoform X2</fullName>
    </submittedName>
</protein>
<dbReference type="InterPro" id="IPR036397">
    <property type="entry name" value="RNaseH_sf"/>
</dbReference>
<evidence type="ECO:0000313" key="4">
    <source>
        <dbReference type="RefSeq" id="XP_048266914.1"/>
    </source>
</evidence>
<evidence type="ECO:0000313" key="3">
    <source>
        <dbReference type="Proteomes" id="UP000835206"/>
    </source>
</evidence>
<proteinExistence type="inferred from homology"/>
<dbReference type="RefSeq" id="XP_048266914.1">
    <property type="nucleotide sequence ID" value="XM_048410957.1"/>
</dbReference>